<evidence type="ECO:0000256" key="1">
    <source>
        <dbReference type="ARBA" id="ARBA00004651"/>
    </source>
</evidence>
<gene>
    <name evidence="7" type="ORF">BG261_09140</name>
</gene>
<feature type="transmembrane region" description="Helical" evidence="6">
    <location>
        <begin position="294"/>
        <end position="310"/>
    </location>
</feature>
<evidence type="ECO:0000313" key="7">
    <source>
        <dbReference type="EMBL" id="OFI50273.1"/>
    </source>
</evidence>
<keyword evidence="8" id="KW-1185">Reference proteome</keyword>
<dbReference type="GO" id="GO:0022857">
    <property type="term" value="F:transmembrane transporter activity"/>
    <property type="evidence" value="ECO:0007669"/>
    <property type="project" value="InterPro"/>
</dbReference>
<evidence type="ECO:0000256" key="4">
    <source>
        <dbReference type="ARBA" id="ARBA00022989"/>
    </source>
</evidence>
<dbReference type="AlphaFoldDB" id="A0A1E8GRL7"/>
<dbReference type="InterPro" id="IPR001851">
    <property type="entry name" value="ABC_transp_permease"/>
</dbReference>
<keyword evidence="2" id="KW-1003">Cell membrane</keyword>
<keyword evidence="5 6" id="KW-0472">Membrane</keyword>
<feature type="transmembrane region" description="Helical" evidence="6">
    <location>
        <begin position="84"/>
        <end position="101"/>
    </location>
</feature>
<feature type="transmembrane region" description="Helical" evidence="6">
    <location>
        <begin position="107"/>
        <end position="127"/>
    </location>
</feature>
<reference evidence="8" key="1">
    <citation type="submission" date="2016-09" db="EMBL/GenBank/DDBJ databases">
        <title>Draft genome sequence of a novel species of the family Streptococcaceae isolated from flowers.</title>
        <authorList>
            <person name="Chuah L.-O."/>
            <person name="Yap K.-P."/>
            <person name="Thong K.L."/>
            <person name="Liong M.T."/>
            <person name="Ahmad R."/>
            <person name="Rusul G."/>
        </authorList>
    </citation>
    <scope>NUCLEOTIDE SEQUENCE [LARGE SCALE GENOMIC DNA]</scope>
    <source>
        <strain evidence="8">DF1</strain>
    </source>
</reference>
<feature type="transmembrane region" description="Helical" evidence="6">
    <location>
        <begin position="139"/>
        <end position="161"/>
    </location>
</feature>
<dbReference type="Proteomes" id="UP000178622">
    <property type="component" value="Unassembled WGS sequence"/>
</dbReference>
<comment type="subcellular location">
    <subcellularLocation>
        <location evidence="1">Cell membrane</location>
        <topology evidence="1">Multi-pass membrane protein</topology>
    </subcellularLocation>
</comment>
<evidence type="ECO:0000313" key="8">
    <source>
        <dbReference type="Proteomes" id="UP000178622"/>
    </source>
</evidence>
<feature type="transmembrane region" description="Helical" evidence="6">
    <location>
        <begin position="242"/>
        <end position="263"/>
    </location>
</feature>
<dbReference type="GO" id="GO:0005886">
    <property type="term" value="C:plasma membrane"/>
    <property type="evidence" value="ECO:0007669"/>
    <property type="project" value="UniProtKB-SubCell"/>
</dbReference>
<evidence type="ECO:0000256" key="6">
    <source>
        <dbReference type="SAM" id="Phobius"/>
    </source>
</evidence>
<accession>A0A1E8GRL7</accession>
<dbReference type="CDD" id="cd06580">
    <property type="entry name" value="TM_PBP1_transp_TpRbsC_like"/>
    <property type="match status" value="1"/>
</dbReference>
<feature type="transmembrane region" description="Helical" evidence="6">
    <location>
        <begin position="322"/>
        <end position="340"/>
    </location>
</feature>
<dbReference type="RefSeq" id="WP_070791491.1">
    <property type="nucleotide sequence ID" value="NZ_MKIR01000002.1"/>
</dbReference>
<proteinExistence type="predicted"/>
<protein>
    <submittedName>
        <fullName evidence="7">Branched-chain amino acid ABC transporter permease</fullName>
    </submittedName>
</protein>
<keyword evidence="4 6" id="KW-1133">Transmembrane helix</keyword>
<organism evidence="7 8">
    <name type="scientific">Floricoccus tropicus</name>
    <dbReference type="NCBI Taxonomy" id="1859473"/>
    <lineage>
        <taxon>Bacteria</taxon>
        <taxon>Bacillati</taxon>
        <taxon>Bacillota</taxon>
        <taxon>Bacilli</taxon>
        <taxon>Lactobacillales</taxon>
        <taxon>Streptococcaceae</taxon>
        <taxon>Floricoccus</taxon>
    </lineage>
</organism>
<dbReference type="STRING" id="1859473.BG261_09140"/>
<evidence type="ECO:0000256" key="2">
    <source>
        <dbReference type="ARBA" id="ARBA00022475"/>
    </source>
</evidence>
<comment type="caution">
    <text evidence="7">The sequence shown here is derived from an EMBL/GenBank/DDBJ whole genome shotgun (WGS) entry which is preliminary data.</text>
</comment>
<dbReference type="PANTHER" id="PTHR47089">
    <property type="entry name" value="ABC TRANSPORTER, PERMEASE PROTEIN"/>
    <property type="match status" value="1"/>
</dbReference>
<feature type="transmembrane region" description="Helical" evidence="6">
    <location>
        <begin position="9"/>
        <end position="35"/>
    </location>
</feature>
<sequence length="354" mass="37942">MKSLDLKKILVPVLAVLFGFAFGAIIMLIFGYNPLWGYEDLLNSAFGTTRSVGEVFRTMGPLILTALSFAVASQAGLFNIGMSGQALCGWVASIWFALSFPDIPRPLMIPLLVIVGMIAGALSAAIPGILKAYLGTSEVIVTIMLNYVYLFISTYLIHYIFNPKILAEKDSTIQVSKNATFRTSWLSSMTNNSRLNIGIFIAIIAIILIYILITKTTLGFEIRSVGLNPYASEYAGMSSKRIVVSSMLIAGSLSGLGGAVEGLGTFQNFFVQPTSLSIGFDGMAVALLGQNSPLGILFSSFLFSILKVGAPGMNKTGIPPEIVSVVIASIIFFVGIKYVIEKIVPDFKKKGGKA</sequence>
<name>A0A1E8GRL7_9LACT</name>
<dbReference type="PANTHER" id="PTHR47089:SF1">
    <property type="entry name" value="GUANOSINE ABC TRANSPORTER PERMEASE PROTEIN NUPP"/>
    <property type="match status" value="1"/>
</dbReference>
<dbReference type="Pfam" id="PF02653">
    <property type="entry name" value="BPD_transp_2"/>
    <property type="match status" value="1"/>
</dbReference>
<dbReference type="EMBL" id="MKIR01000002">
    <property type="protein sequence ID" value="OFI50273.1"/>
    <property type="molecule type" value="Genomic_DNA"/>
</dbReference>
<evidence type="ECO:0000256" key="5">
    <source>
        <dbReference type="ARBA" id="ARBA00023136"/>
    </source>
</evidence>
<keyword evidence="3 6" id="KW-0812">Transmembrane</keyword>
<evidence type="ECO:0000256" key="3">
    <source>
        <dbReference type="ARBA" id="ARBA00022692"/>
    </source>
</evidence>
<feature type="transmembrane region" description="Helical" evidence="6">
    <location>
        <begin position="195"/>
        <end position="213"/>
    </location>
</feature>
<dbReference type="OrthoDB" id="45037at2"/>